<evidence type="ECO:0000313" key="2">
    <source>
        <dbReference type="Proteomes" id="UP001374584"/>
    </source>
</evidence>
<dbReference type="PANTHER" id="PTHR33108">
    <property type="entry name" value="OS01G0745000 PROTEIN"/>
    <property type="match status" value="1"/>
</dbReference>
<protein>
    <submittedName>
        <fullName evidence="1">Uncharacterized protein</fullName>
    </submittedName>
</protein>
<dbReference type="Proteomes" id="UP001374584">
    <property type="component" value="Unassembled WGS sequence"/>
</dbReference>
<dbReference type="EMBL" id="JAYMYR010000007">
    <property type="protein sequence ID" value="KAK7352900.1"/>
    <property type="molecule type" value="Genomic_DNA"/>
</dbReference>
<name>A0AAN9ME04_PHACN</name>
<keyword evidence="2" id="KW-1185">Reference proteome</keyword>
<gene>
    <name evidence="1" type="ORF">VNO80_18331</name>
</gene>
<dbReference type="Pfam" id="PF07911">
    <property type="entry name" value="DUF1677"/>
    <property type="match status" value="1"/>
</dbReference>
<proteinExistence type="predicted"/>
<dbReference type="PANTHER" id="PTHR33108:SF51">
    <property type="entry name" value="DUF1677 FAMILY PROTEIN (DUF1677)"/>
    <property type="match status" value="1"/>
</dbReference>
<evidence type="ECO:0000313" key="1">
    <source>
        <dbReference type="EMBL" id="KAK7352900.1"/>
    </source>
</evidence>
<dbReference type="AlphaFoldDB" id="A0AAN9ME04"/>
<comment type="caution">
    <text evidence="1">The sequence shown here is derived from an EMBL/GenBank/DDBJ whole genome shotgun (WGS) entry which is preliminary data.</text>
</comment>
<reference evidence="1 2" key="1">
    <citation type="submission" date="2024-01" db="EMBL/GenBank/DDBJ databases">
        <title>The genomes of 5 underutilized Papilionoideae crops provide insights into root nodulation and disease resistanc.</title>
        <authorList>
            <person name="Jiang F."/>
        </authorList>
    </citation>
    <scope>NUCLEOTIDE SEQUENCE [LARGE SCALE GENOMIC DNA]</scope>
    <source>
        <strain evidence="1">JINMINGXINNONG_FW02</strain>
        <tissue evidence="1">Leaves</tissue>
    </source>
</reference>
<organism evidence="1 2">
    <name type="scientific">Phaseolus coccineus</name>
    <name type="common">Scarlet runner bean</name>
    <name type="synonym">Phaseolus multiflorus</name>
    <dbReference type="NCBI Taxonomy" id="3886"/>
    <lineage>
        <taxon>Eukaryota</taxon>
        <taxon>Viridiplantae</taxon>
        <taxon>Streptophyta</taxon>
        <taxon>Embryophyta</taxon>
        <taxon>Tracheophyta</taxon>
        <taxon>Spermatophyta</taxon>
        <taxon>Magnoliopsida</taxon>
        <taxon>eudicotyledons</taxon>
        <taxon>Gunneridae</taxon>
        <taxon>Pentapetalae</taxon>
        <taxon>rosids</taxon>
        <taxon>fabids</taxon>
        <taxon>Fabales</taxon>
        <taxon>Fabaceae</taxon>
        <taxon>Papilionoideae</taxon>
        <taxon>50 kb inversion clade</taxon>
        <taxon>NPAAA clade</taxon>
        <taxon>indigoferoid/millettioid clade</taxon>
        <taxon>Phaseoleae</taxon>
        <taxon>Phaseolus</taxon>
    </lineage>
</organism>
<dbReference type="InterPro" id="IPR012876">
    <property type="entry name" value="DUF1677_pln"/>
</dbReference>
<sequence length="137" mass="15425">MTGVFQSTVSDVTLEGNNEVALEERHEIPTASEVEDAKCECCGMCEECSQEYIGRVRDMFSGNMICGLCAEAVHVEMEKNGGKREKALEEHMSDCVKFNWLGRLYPALYRAEDVKEILKKTLRCRAMSTTSKDSKDI</sequence>
<accession>A0AAN9ME04</accession>